<feature type="transmembrane region" description="Helical" evidence="1">
    <location>
        <begin position="107"/>
        <end position="124"/>
    </location>
</feature>
<dbReference type="Proteomes" id="UP001497392">
    <property type="component" value="Unassembled WGS sequence"/>
</dbReference>
<dbReference type="InterPro" id="IPR021788">
    <property type="entry name" value="CPP1-like"/>
</dbReference>
<dbReference type="Pfam" id="PF11833">
    <property type="entry name" value="CPP1-like"/>
    <property type="match status" value="1"/>
</dbReference>
<protein>
    <submittedName>
        <fullName evidence="2">G8510 protein</fullName>
    </submittedName>
</protein>
<evidence type="ECO:0000313" key="2">
    <source>
        <dbReference type="EMBL" id="CAL5225652.1"/>
    </source>
</evidence>
<dbReference type="PANTHER" id="PTHR33372:SF2">
    <property type="entry name" value="PROTEIN CHAPERONE-LIKE PROTEIN OF POR1, CHLOROPLASTIC"/>
    <property type="match status" value="1"/>
</dbReference>
<accession>A0ABP1G4Z5</accession>
<comment type="caution">
    <text evidence="2">The sequence shown here is derived from an EMBL/GenBank/DDBJ whole genome shotgun (WGS) entry which is preliminary data.</text>
</comment>
<keyword evidence="3" id="KW-1185">Reference proteome</keyword>
<sequence length="230" mass="25073">MRSTEVCGVVVRAAAASAGGDDPYKVLGLTRGANSDAVNRAYKRMITEARGNDAEKAKIENAHSSIMMFQLSARMKGGVEVAKDIRFADKAVYFPWRPRRHNADQKIILYTAVAYAVMAAWSIFTQTTAGTQPLIASTIIGGASNVYKLQQIFPPGPSESGNSSGIKNLLRGALLAVAATFLGCFLIFTLPDWTAAQLNKQLPYFFYENEQTLLTIGTAISNWVMSSFFR</sequence>
<name>A0ABP1G4Z5_9CHLO</name>
<keyword evidence="1" id="KW-0812">Transmembrane</keyword>
<proteinExistence type="predicted"/>
<gene>
    <name evidence="2" type="primary">g8510</name>
    <name evidence="2" type="ORF">VP750_LOCUS7311</name>
</gene>
<organism evidence="2 3">
    <name type="scientific">Coccomyxa viridis</name>
    <dbReference type="NCBI Taxonomy" id="1274662"/>
    <lineage>
        <taxon>Eukaryota</taxon>
        <taxon>Viridiplantae</taxon>
        <taxon>Chlorophyta</taxon>
        <taxon>core chlorophytes</taxon>
        <taxon>Trebouxiophyceae</taxon>
        <taxon>Trebouxiophyceae incertae sedis</taxon>
        <taxon>Coccomyxaceae</taxon>
        <taxon>Coccomyxa</taxon>
    </lineage>
</organism>
<keyword evidence="1" id="KW-0472">Membrane</keyword>
<dbReference type="EMBL" id="CAXHTA020000012">
    <property type="protein sequence ID" value="CAL5225652.1"/>
    <property type="molecule type" value="Genomic_DNA"/>
</dbReference>
<evidence type="ECO:0000313" key="3">
    <source>
        <dbReference type="Proteomes" id="UP001497392"/>
    </source>
</evidence>
<reference evidence="2 3" key="1">
    <citation type="submission" date="2024-06" db="EMBL/GenBank/DDBJ databases">
        <authorList>
            <person name="Kraege A."/>
            <person name="Thomma B."/>
        </authorList>
    </citation>
    <scope>NUCLEOTIDE SEQUENCE [LARGE SCALE GENOMIC DNA]</scope>
</reference>
<evidence type="ECO:0000256" key="1">
    <source>
        <dbReference type="SAM" id="Phobius"/>
    </source>
</evidence>
<keyword evidence="1" id="KW-1133">Transmembrane helix</keyword>
<feature type="transmembrane region" description="Helical" evidence="1">
    <location>
        <begin position="168"/>
        <end position="191"/>
    </location>
</feature>
<dbReference type="PANTHER" id="PTHR33372">
    <property type="match status" value="1"/>
</dbReference>